<dbReference type="InterPro" id="IPR001647">
    <property type="entry name" value="HTH_TetR"/>
</dbReference>
<feature type="DNA-binding region" description="H-T-H motif" evidence="2">
    <location>
        <begin position="40"/>
        <end position="59"/>
    </location>
</feature>
<dbReference type="OrthoDB" id="3783612at2"/>
<feature type="domain" description="HTH tetR-type" evidence="3">
    <location>
        <begin position="17"/>
        <end position="77"/>
    </location>
</feature>
<evidence type="ECO:0000259" key="3">
    <source>
        <dbReference type="PROSITE" id="PS50977"/>
    </source>
</evidence>
<protein>
    <submittedName>
        <fullName evidence="4">TetR family transcriptional regulator</fullName>
    </submittedName>
</protein>
<organism evidence="4 5">
    <name type="scientific">Amycolatopsis coloradensis</name>
    <dbReference type="NCBI Taxonomy" id="76021"/>
    <lineage>
        <taxon>Bacteria</taxon>
        <taxon>Bacillati</taxon>
        <taxon>Actinomycetota</taxon>
        <taxon>Actinomycetes</taxon>
        <taxon>Pseudonocardiales</taxon>
        <taxon>Pseudonocardiaceae</taxon>
        <taxon>Amycolatopsis</taxon>
    </lineage>
</organism>
<evidence type="ECO:0000256" key="1">
    <source>
        <dbReference type="ARBA" id="ARBA00023125"/>
    </source>
</evidence>
<dbReference type="STRING" id="76021.BS329_04590"/>
<comment type="caution">
    <text evidence="4">The sequence shown here is derived from an EMBL/GenBank/DDBJ whole genome shotgun (WGS) entry which is preliminary data.</text>
</comment>
<dbReference type="PANTHER" id="PTHR30055:SF226">
    <property type="entry name" value="HTH-TYPE TRANSCRIPTIONAL REGULATOR PKSA"/>
    <property type="match status" value="1"/>
</dbReference>
<dbReference type="GO" id="GO:0003700">
    <property type="term" value="F:DNA-binding transcription factor activity"/>
    <property type="evidence" value="ECO:0007669"/>
    <property type="project" value="TreeGrafter"/>
</dbReference>
<evidence type="ECO:0000313" key="4">
    <source>
        <dbReference type="EMBL" id="OLZ55291.1"/>
    </source>
</evidence>
<name>A0A1R0L0E1_9PSEU</name>
<evidence type="ECO:0000313" key="5">
    <source>
        <dbReference type="Proteomes" id="UP000187486"/>
    </source>
</evidence>
<dbReference type="PROSITE" id="PS50977">
    <property type="entry name" value="HTH_TETR_2"/>
    <property type="match status" value="1"/>
</dbReference>
<dbReference type="PANTHER" id="PTHR30055">
    <property type="entry name" value="HTH-TYPE TRANSCRIPTIONAL REGULATOR RUTR"/>
    <property type="match status" value="1"/>
</dbReference>
<accession>A0A1R0L0E1</accession>
<dbReference type="InterPro" id="IPR009057">
    <property type="entry name" value="Homeodomain-like_sf"/>
</dbReference>
<dbReference type="Pfam" id="PF00440">
    <property type="entry name" value="TetR_N"/>
    <property type="match status" value="1"/>
</dbReference>
<keyword evidence="1 2" id="KW-0238">DNA-binding</keyword>
<dbReference type="AlphaFoldDB" id="A0A1R0L0E1"/>
<keyword evidence="5" id="KW-1185">Reference proteome</keyword>
<dbReference type="EMBL" id="MQUQ01000003">
    <property type="protein sequence ID" value="OLZ55291.1"/>
    <property type="molecule type" value="Genomic_DNA"/>
</dbReference>
<evidence type="ECO:0000256" key="2">
    <source>
        <dbReference type="PROSITE-ProRule" id="PRU00335"/>
    </source>
</evidence>
<gene>
    <name evidence="4" type="ORF">BS329_04590</name>
</gene>
<proteinExistence type="predicted"/>
<dbReference type="Proteomes" id="UP000187486">
    <property type="component" value="Unassembled WGS sequence"/>
</dbReference>
<dbReference type="Gene3D" id="1.10.357.10">
    <property type="entry name" value="Tetracycline Repressor, domain 2"/>
    <property type="match status" value="1"/>
</dbReference>
<reference evidence="4 5" key="1">
    <citation type="submission" date="2016-01" db="EMBL/GenBank/DDBJ databases">
        <title>Amycolatopsis coloradensis genome sequencing and assembly.</title>
        <authorList>
            <person name="Mayilraj S."/>
        </authorList>
    </citation>
    <scope>NUCLEOTIDE SEQUENCE [LARGE SCALE GENOMIC DNA]</scope>
    <source>
        <strain evidence="4 5">DSM 44225</strain>
    </source>
</reference>
<sequence length="217" mass="24284">MTSSRRYSGKTAVERRAERRLALLRAALDIWQEQGWAAVTMRGVCARANLTDRYFYESFANRDALLATAWEQVRDETLRMVLDAVASRIEQPALDQLRAALDVVVHHVREEPARAQILFGDHAGSAVLEQLRRQTVQETTGLLIELARPHLKPDVDGLEFRVNVLLGIGGFVEIMLAWRSGALDADADTLVDHLTGVGTSLSRMFLKSSTDREFPVD</sequence>
<dbReference type="InterPro" id="IPR050109">
    <property type="entry name" value="HTH-type_TetR-like_transc_reg"/>
</dbReference>
<dbReference type="GO" id="GO:0000976">
    <property type="term" value="F:transcription cis-regulatory region binding"/>
    <property type="evidence" value="ECO:0007669"/>
    <property type="project" value="TreeGrafter"/>
</dbReference>
<dbReference type="SUPFAM" id="SSF46689">
    <property type="entry name" value="Homeodomain-like"/>
    <property type="match status" value="1"/>
</dbReference>
<dbReference type="RefSeq" id="WP_076155938.1">
    <property type="nucleotide sequence ID" value="NZ_JBEZVB010000057.1"/>
</dbReference>